<feature type="transmembrane region" description="Helical" evidence="4">
    <location>
        <begin position="12"/>
        <end position="34"/>
    </location>
</feature>
<keyword evidence="2" id="KW-0175">Coiled coil</keyword>
<dbReference type="RefSeq" id="WP_165874468.1">
    <property type="nucleotide sequence ID" value="NZ_SMAA01000006.1"/>
</dbReference>
<dbReference type="SUPFAM" id="SSF111369">
    <property type="entry name" value="HlyD-like secretion proteins"/>
    <property type="match status" value="1"/>
</dbReference>
<dbReference type="Gene3D" id="2.40.50.100">
    <property type="match status" value="1"/>
</dbReference>
<dbReference type="Proteomes" id="UP000295188">
    <property type="component" value="Unassembled WGS sequence"/>
</dbReference>
<name>A0A4R3K9Z3_9FIRM</name>
<feature type="region of interest" description="Disordered" evidence="3">
    <location>
        <begin position="173"/>
        <end position="197"/>
    </location>
</feature>
<gene>
    <name evidence="5" type="ORF">EDC37_106162</name>
</gene>
<comment type="subcellular location">
    <subcellularLocation>
        <location evidence="1">Cell envelope</location>
    </subcellularLocation>
</comment>
<evidence type="ECO:0000256" key="2">
    <source>
        <dbReference type="ARBA" id="ARBA00023054"/>
    </source>
</evidence>
<organism evidence="5 6">
    <name type="scientific">Pectinatus cerevisiiphilus</name>
    <dbReference type="NCBI Taxonomy" id="86956"/>
    <lineage>
        <taxon>Bacteria</taxon>
        <taxon>Bacillati</taxon>
        <taxon>Bacillota</taxon>
        <taxon>Negativicutes</taxon>
        <taxon>Selenomonadales</taxon>
        <taxon>Selenomonadaceae</taxon>
        <taxon>Pectinatus</taxon>
    </lineage>
</organism>
<protein>
    <submittedName>
        <fullName evidence="5">Multidrug resistance efflux pump</fullName>
    </submittedName>
</protein>
<feature type="compositionally biased region" description="Polar residues" evidence="3">
    <location>
        <begin position="174"/>
        <end position="193"/>
    </location>
</feature>
<comment type="caution">
    <text evidence="5">The sequence shown here is derived from an EMBL/GenBank/DDBJ whole genome shotgun (WGS) entry which is preliminary data.</text>
</comment>
<reference evidence="5 6" key="1">
    <citation type="submission" date="2019-03" db="EMBL/GenBank/DDBJ databases">
        <title>Genomic Encyclopedia of Type Strains, Phase IV (KMG-IV): sequencing the most valuable type-strain genomes for metagenomic binning, comparative biology and taxonomic classification.</title>
        <authorList>
            <person name="Goeker M."/>
        </authorList>
    </citation>
    <scope>NUCLEOTIDE SEQUENCE [LARGE SCALE GENOMIC DNA]</scope>
    <source>
        <strain evidence="5 6">DSM 20467</strain>
    </source>
</reference>
<dbReference type="Gene3D" id="2.40.30.170">
    <property type="match status" value="1"/>
</dbReference>
<sequence length="337" mass="36208">MEIDISRKVSFVIKFALPAILLVIVLLNLCIWLYGQYNAYLTFYDARVAGTFLQTKTLTDGTLEKFLVKDGEDVTAGQALAQIQPNVTQDDINKLQQSVDQAQQQYDNMVSLNQQGSTRVVTQPAAAAPAPAADDSQYQSALANESKMKNLYDLGAISRNEYDNAVSAAESARASMNQGSGAPAPATTTSVVSAPSGVTPDDLQMAQTRLNQAKMALEEAQKNTGLTELYASANGTAYYTDVEEGSNLSAGQNVLDIATSNYLWLEIKTTEEQANKLKEGAYAECTINGNIIGGTVAQIVAPDGDEPKYTVKIFIPSDKMGGIKPNMIATVKIPIKK</sequence>
<dbReference type="PANTHER" id="PTHR32347">
    <property type="entry name" value="EFFLUX SYSTEM COMPONENT YKNX-RELATED"/>
    <property type="match status" value="1"/>
</dbReference>
<accession>A0A4R3K9Z3</accession>
<keyword evidence="4" id="KW-1133">Transmembrane helix</keyword>
<dbReference type="GO" id="GO:0030313">
    <property type="term" value="C:cell envelope"/>
    <property type="evidence" value="ECO:0007669"/>
    <property type="project" value="UniProtKB-SubCell"/>
</dbReference>
<keyword evidence="4" id="KW-0812">Transmembrane</keyword>
<evidence type="ECO:0000313" key="5">
    <source>
        <dbReference type="EMBL" id="TCS79745.1"/>
    </source>
</evidence>
<dbReference type="AlphaFoldDB" id="A0A4R3K9Z3"/>
<keyword evidence="4" id="KW-0472">Membrane</keyword>
<proteinExistence type="predicted"/>
<evidence type="ECO:0000256" key="4">
    <source>
        <dbReference type="SAM" id="Phobius"/>
    </source>
</evidence>
<dbReference type="InterPro" id="IPR050465">
    <property type="entry name" value="UPF0194_transport"/>
</dbReference>
<dbReference type="EMBL" id="SMAA01000006">
    <property type="protein sequence ID" value="TCS79745.1"/>
    <property type="molecule type" value="Genomic_DNA"/>
</dbReference>
<evidence type="ECO:0000256" key="1">
    <source>
        <dbReference type="ARBA" id="ARBA00004196"/>
    </source>
</evidence>
<keyword evidence="6" id="KW-1185">Reference proteome</keyword>
<evidence type="ECO:0000256" key="3">
    <source>
        <dbReference type="SAM" id="MobiDB-lite"/>
    </source>
</evidence>
<evidence type="ECO:0000313" key="6">
    <source>
        <dbReference type="Proteomes" id="UP000295188"/>
    </source>
</evidence>